<dbReference type="RefSeq" id="WP_013449699.1">
    <property type="nucleotide sequence ID" value="NC_014753.1"/>
</dbReference>
<keyword evidence="1" id="KW-0614">Plasmid</keyword>
<evidence type="ECO:0000313" key="2">
    <source>
        <dbReference type="Proteomes" id="UP000008722"/>
    </source>
</evidence>
<organism evidence="1 2">
    <name type="scientific">Oceanithermus profundus (strain DSM 14977 / NBRC 100410 / VKM B-2274 / 506)</name>
    <dbReference type="NCBI Taxonomy" id="670487"/>
    <lineage>
        <taxon>Bacteria</taxon>
        <taxon>Thermotogati</taxon>
        <taxon>Deinococcota</taxon>
        <taxon>Deinococci</taxon>
        <taxon>Thermales</taxon>
        <taxon>Thermaceae</taxon>
        <taxon>Oceanithermus</taxon>
    </lineage>
</organism>
<evidence type="ECO:0000313" key="1">
    <source>
        <dbReference type="EMBL" id="ADR37719.1"/>
    </source>
</evidence>
<geneLocation type="plasmid" evidence="1 2">
    <name>pOCEPR01</name>
</geneLocation>
<dbReference type="KEGG" id="opr:Ocepr_2271"/>
<accession>E4UAT4</accession>
<reference evidence="1 2" key="2">
    <citation type="journal article" date="2011" name="Stand. Genomic Sci.">
        <title>Complete genome sequence of Oceanithermus profundus type strain (506).</title>
        <authorList>
            <person name="Pati A."/>
            <person name="Zhang X."/>
            <person name="Lapidus A."/>
            <person name="Nolan M."/>
            <person name="Lucas S."/>
            <person name="Del Rio T.G."/>
            <person name="Tice H."/>
            <person name="Cheng J.F."/>
            <person name="Tapia R."/>
            <person name="Han C."/>
            <person name="Goodwin L."/>
            <person name="Pitluck S."/>
            <person name="Liolios K."/>
            <person name="Pagani I."/>
            <person name="Ivanova N."/>
            <person name="Mavromatis K."/>
            <person name="Chen A."/>
            <person name="Palaniappan K."/>
            <person name="Hauser L."/>
            <person name="Jeffries C.D."/>
            <person name="Brambilla E.M."/>
            <person name="Rohl A."/>
            <person name="Mwirichia R."/>
            <person name="Rohde M."/>
            <person name="Tindall B.J."/>
            <person name="Sikorski J."/>
            <person name="Wirth R."/>
            <person name="Goker M."/>
            <person name="Woyke T."/>
            <person name="Detter J.C."/>
            <person name="Bristow J."/>
            <person name="Eisen J.A."/>
            <person name="Markowitz V."/>
            <person name="Hugenholtz P."/>
            <person name="Kyrpides N.C."/>
            <person name="Klenk H.P."/>
            <person name="Land M."/>
        </authorList>
    </citation>
    <scope>NUCLEOTIDE SEQUENCE [LARGE SCALE GENOMIC DNA]</scope>
    <source>
        <strain evidence="2">DSM 14977 / NBRC 100410 / VKM B-2274 / 506</strain>
        <plasmid evidence="2">Plasmid pOCEPR01</plasmid>
    </source>
</reference>
<sequence length="134" mass="15006" precursor="true">MHAKHAPTLPPVVLLYKDTVEAEHPGVGDPIEIALDELNTLPSFYAIGVDNETILGSFETLEEALEAAKRALAEGDHWRIDLELQDRELNPLHTDSGETAIYVLYSEPVEDEEEDVPEEIEWYPIEGAPWEDLG</sequence>
<proteinExistence type="predicted"/>
<keyword evidence="2" id="KW-1185">Reference proteome</keyword>
<protein>
    <submittedName>
        <fullName evidence="1">Uncharacterized protein</fullName>
    </submittedName>
</protein>
<reference evidence="2" key="1">
    <citation type="submission" date="2010-11" db="EMBL/GenBank/DDBJ databases">
        <title>The complete sequence of plasmid of Oceanithermus profundus DSM 14977.</title>
        <authorList>
            <consortium name="US DOE Joint Genome Institute (JGI-PGF)"/>
            <person name="Lucas S."/>
            <person name="Copeland A."/>
            <person name="Lapidus A."/>
            <person name="Bruce D."/>
            <person name="Goodwin L."/>
            <person name="Pitluck S."/>
            <person name="Kyrpides N."/>
            <person name="Mavromatis K."/>
            <person name="Pagani I."/>
            <person name="Ivanova N."/>
            <person name="Zhang X."/>
            <person name="Brettin T."/>
            <person name="Detter J.C."/>
            <person name="Tapia R."/>
            <person name="Han C."/>
            <person name="Land M."/>
            <person name="Hauser L."/>
            <person name="Markowitz V."/>
            <person name="Cheng J.-F."/>
            <person name="Hugenholtz P."/>
            <person name="Woyke T."/>
            <person name="Wu D."/>
            <person name="Tindall B."/>
            <person name="Faehnrich R."/>
            <person name="Brambilla E."/>
            <person name="Klenk H.-P."/>
            <person name="Eisen J.A."/>
        </authorList>
    </citation>
    <scope>NUCLEOTIDE SEQUENCE [LARGE SCALE GENOMIC DNA]</scope>
    <source>
        <strain evidence="2">DSM 14977 / NBRC 100410 / VKM B-2274 / 506</strain>
        <plasmid evidence="2">Plasmid pOCEPR01</plasmid>
    </source>
</reference>
<dbReference type="EMBL" id="CP002362">
    <property type="protein sequence ID" value="ADR37719.1"/>
    <property type="molecule type" value="Genomic_DNA"/>
</dbReference>
<name>E4UAT4_OCEP5</name>
<dbReference type="AlphaFoldDB" id="E4UAT4"/>
<gene>
    <name evidence="1" type="ordered locus">Ocepr_2271</name>
</gene>
<dbReference type="HOGENOM" id="CLU_1894072_0_0_0"/>
<dbReference type="Proteomes" id="UP000008722">
    <property type="component" value="Plasmid pOCEPR01"/>
</dbReference>